<proteinExistence type="predicted"/>
<dbReference type="InterPro" id="IPR012967">
    <property type="entry name" value="COMT_dimerisation"/>
</dbReference>
<evidence type="ECO:0000313" key="8">
    <source>
        <dbReference type="Proteomes" id="UP000568106"/>
    </source>
</evidence>
<dbReference type="InterPro" id="IPR029063">
    <property type="entry name" value="SAM-dependent_MTases_sf"/>
</dbReference>
<dbReference type="SUPFAM" id="SSF46785">
    <property type="entry name" value="Winged helix' DNA-binding domain"/>
    <property type="match status" value="1"/>
</dbReference>
<keyword evidence="8" id="KW-1185">Reference proteome</keyword>
<dbReference type="GO" id="GO:0046983">
    <property type="term" value="F:protein dimerization activity"/>
    <property type="evidence" value="ECO:0007669"/>
    <property type="project" value="InterPro"/>
</dbReference>
<dbReference type="InterPro" id="IPR036390">
    <property type="entry name" value="WH_DNA-bd_sf"/>
</dbReference>
<dbReference type="PIRSF" id="PIRSF005739">
    <property type="entry name" value="O-mtase"/>
    <property type="match status" value="1"/>
</dbReference>
<protein>
    <submittedName>
        <fullName evidence="7">Ubiquinone/menaquinone biosynthesis C-methylase UbiE</fullName>
    </submittedName>
</protein>
<feature type="domain" description="O-methyltransferase C-terminal" evidence="5">
    <location>
        <begin position="170"/>
        <end position="319"/>
    </location>
</feature>
<evidence type="ECO:0000256" key="1">
    <source>
        <dbReference type="ARBA" id="ARBA00022603"/>
    </source>
</evidence>
<evidence type="ECO:0000313" key="7">
    <source>
        <dbReference type="EMBL" id="MBB5316460.1"/>
    </source>
</evidence>
<dbReference type="SUPFAM" id="SSF53335">
    <property type="entry name" value="S-adenosyl-L-methionine-dependent methyltransferases"/>
    <property type="match status" value="1"/>
</dbReference>
<dbReference type="Gene3D" id="1.10.10.10">
    <property type="entry name" value="Winged helix-like DNA-binding domain superfamily/Winged helix DNA-binding domain"/>
    <property type="match status" value="1"/>
</dbReference>
<dbReference type="Pfam" id="PF00891">
    <property type="entry name" value="Methyltransf_2"/>
    <property type="match status" value="1"/>
</dbReference>
<gene>
    <name evidence="7" type="ORF">HDF09_001110</name>
</gene>
<organism evidence="7 8">
    <name type="scientific">Tunturiibacter empetritectus</name>
    <dbReference type="NCBI Taxonomy" id="3069691"/>
    <lineage>
        <taxon>Bacteria</taxon>
        <taxon>Pseudomonadati</taxon>
        <taxon>Acidobacteriota</taxon>
        <taxon>Terriglobia</taxon>
        <taxon>Terriglobales</taxon>
        <taxon>Acidobacteriaceae</taxon>
        <taxon>Tunturiibacter</taxon>
    </lineage>
</organism>
<evidence type="ECO:0000256" key="2">
    <source>
        <dbReference type="ARBA" id="ARBA00022679"/>
    </source>
</evidence>
<reference evidence="7" key="1">
    <citation type="submission" date="2020-08" db="EMBL/GenBank/DDBJ databases">
        <title>Genomic Encyclopedia of Type Strains, Phase IV (KMG-V): Genome sequencing to study the core and pangenomes of soil and plant-associated prokaryotes.</title>
        <authorList>
            <person name="Whitman W."/>
        </authorList>
    </citation>
    <scope>NUCLEOTIDE SEQUENCE [LARGE SCALE GENOMIC DNA]</scope>
    <source>
        <strain evidence="7">M8UP27</strain>
    </source>
</reference>
<dbReference type="CDD" id="cd02440">
    <property type="entry name" value="AdoMet_MTases"/>
    <property type="match status" value="1"/>
</dbReference>
<keyword evidence="3" id="KW-0949">S-adenosyl-L-methionine</keyword>
<dbReference type="InterPro" id="IPR001077">
    <property type="entry name" value="COMT_C"/>
</dbReference>
<dbReference type="AlphaFoldDB" id="A0A7W8IG17"/>
<dbReference type="GO" id="GO:0008171">
    <property type="term" value="F:O-methyltransferase activity"/>
    <property type="evidence" value="ECO:0007669"/>
    <property type="project" value="InterPro"/>
</dbReference>
<dbReference type="PANTHER" id="PTHR43712:SF2">
    <property type="entry name" value="O-METHYLTRANSFERASE CICE"/>
    <property type="match status" value="1"/>
</dbReference>
<dbReference type="Proteomes" id="UP000568106">
    <property type="component" value="Unassembled WGS sequence"/>
</dbReference>
<dbReference type="InterPro" id="IPR036388">
    <property type="entry name" value="WH-like_DNA-bd_sf"/>
</dbReference>
<dbReference type="Gene3D" id="1.20.5.840">
    <property type="entry name" value="hypothetical RNA methyltransferase"/>
    <property type="match status" value="1"/>
</dbReference>
<evidence type="ECO:0000259" key="6">
    <source>
        <dbReference type="Pfam" id="PF08100"/>
    </source>
</evidence>
<name>A0A7W8IG17_9BACT</name>
<evidence type="ECO:0000256" key="3">
    <source>
        <dbReference type="ARBA" id="ARBA00022691"/>
    </source>
</evidence>
<dbReference type="EMBL" id="JACHDY010000001">
    <property type="protein sequence ID" value="MBB5316460.1"/>
    <property type="molecule type" value="Genomic_DNA"/>
</dbReference>
<sequence>MPGTSAAPEPDPGMIFDTLNAYQRSVALKAAIELDVFTEVARGSRSAEAIAKAVKASSRGIRILCDYLVISGFLAKSGEEYSLTVNSATFLDRSSPAYFGSIAKFLLDPRMIAPFLNLTDVVRNGTTTLPGDGTVSHDNPIWVDFARQMAPMVIPGAGEVAELVAGDGEVRVLDIAAGHGLYGIMIAKQNPKAQITALDWPNVLAVATENAAKFGVADRHRLLPGDAFEVEFGGPYDVVMVTNFFHHFDPPTCAGLMRKIRASLAPGGRCVTLDFVPNDDRVSPPMAAGFAMMMLGTTAAGDAYTFAEYERLFGEAGFASSESHALHRAVQTMIVSKA</sequence>
<feature type="domain" description="O-methyltransferase dimerisation" evidence="6">
    <location>
        <begin position="17"/>
        <end position="92"/>
    </location>
</feature>
<dbReference type="GO" id="GO:0032259">
    <property type="term" value="P:methylation"/>
    <property type="evidence" value="ECO:0007669"/>
    <property type="project" value="UniProtKB-KW"/>
</dbReference>
<comment type="caution">
    <text evidence="7">The sequence shown here is derived from an EMBL/GenBank/DDBJ whole genome shotgun (WGS) entry which is preliminary data.</text>
</comment>
<keyword evidence="7" id="KW-0830">Ubiquinone</keyword>
<feature type="active site" description="Proton acceptor" evidence="4">
    <location>
        <position position="246"/>
    </location>
</feature>
<keyword evidence="2" id="KW-0808">Transferase</keyword>
<dbReference type="PROSITE" id="PS51683">
    <property type="entry name" value="SAM_OMT_II"/>
    <property type="match status" value="1"/>
</dbReference>
<dbReference type="PANTHER" id="PTHR43712">
    <property type="entry name" value="PUTATIVE (AFU_ORTHOLOGUE AFUA_4G14580)-RELATED"/>
    <property type="match status" value="1"/>
</dbReference>
<evidence type="ECO:0000259" key="5">
    <source>
        <dbReference type="Pfam" id="PF00891"/>
    </source>
</evidence>
<dbReference type="InterPro" id="IPR016461">
    <property type="entry name" value="COMT-like"/>
</dbReference>
<dbReference type="Pfam" id="PF08100">
    <property type="entry name" value="Dimerisation"/>
    <property type="match status" value="1"/>
</dbReference>
<keyword evidence="1" id="KW-0489">Methyltransferase</keyword>
<evidence type="ECO:0000256" key="4">
    <source>
        <dbReference type="PIRSR" id="PIRSR005739-1"/>
    </source>
</evidence>
<accession>A0A7W8IG17</accession>
<dbReference type="Gene3D" id="3.40.50.150">
    <property type="entry name" value="Vaccinia Virus protein VP39"/>
    <property type="match status" value="1"/>
</dbReference>